<dbReference type="Proteomes" id="UP000290565">
    <property type="component" value="Unassembled WGS sequence"/>
</dbReference>
<dbReference type="InterPro" id="IPR042099">
    <property type="entry name" value="ANL_N_sf"/>
</dbReference>
<organism evidence="4 5">
    <name type="scientific">Bradyrhizobium zhanjiangense</name>
    <dbReference type="NCBI Taxonomy" id="1325107"/>
    <lineage>
        <taxon>Bacteria</taxon>
        <taxon>Pseudomonadati</taxon>
        <taxon>Pseudomonadota</taxon>
        <taxon>Alphaproteobacteria</taxon>
        <taxon>Hyphomicrobiales</taxon>
        <taxon>Nitrobacteraceae</taxon>
        <taxon>Bradyrhizobium</taxon>
    </lineage>
</organism>
<dbReference type="PROSITE" id="PS00455">
    <property type="entry name" value="AMP_BINDING"/>
    <property type="match status" value="1"/>
</dbReference>
<gene>
    <name evidence="4" type="ORF">XH94_09940</name>
</gene>
<dbReference type="Pfam" id="PF00501">
    <property type="entry name" value="AMP-binding"/>
    <property type="match status" value="1"/>
</dbReference>
<evidence type="ECO:0000259" key="2">
    <source>
        <dbReference type="Pfam" id="PF00501"/>
    </source>
</evidence>
<dbReference type="AlphaFoldDB" id="A0A4Q0SN02"/>
<name>A0A4Q0SN02_9BRAD</name>
<dbReference type="RefSeq" id="WP_128944386.1">
    <property type="nucleotide sequence ID" value="NZ_LBJM01000027.1"/>
</dbReference>
<dbReference type="EMBL" id="LBJM01000027">
    <property type="protein sequence ID" value="RXH41017.1"/>
    <property type="molecule type" value="Genomic_DNA"/>
</dbReference>
<evidence type="ECO:0000259" key="3">
    <source>
        <dbReference type="Pfam" id="PF13193"/>
    </source>
</evidence>
<dbReference type="PANTHER" id="PTHR43201">
    <property type="entry name" value="ACYL-COA SYNTHETASE"/>
    <property type="match status" value="1"/>
</dbReference>
<dbReference type="Gene3D" id="3.40.50.12780">
    <property type="entry name" value="N-terminal domain of ligase-like"/>
    <property type="match status" value="1"/>
</dbReference>
<dbReference type="Pfam" id="PF13193">
    <property type="entry name" value="AMP-binding_C"/>
    <property type="match status" value="1"/>
</dbReference>
<feature type="domain" description="AMP-dependent synthetase/ligase" evidence="2">
    <location>
        <begin position="20"/>
        <end position="366"/>
    </location>
</feature>
<comment type="caution">
    <text evidence="4">The sequence shown here is derived from an EMBL/GenBank/DDBJ whole genome shotgun (WGS) entry which is preliminary data.</text>
</comment>
<dbReference type="GO" id="GO:0006631">
    <property type="term" value="P:fatty acid metabolic process"/>
    <property type="evidence" value="ECO:0007669"/>
    <property type="project" value="TreeGrafter"/>
</dbReference>
<sequence>MNQAANANLFSRLFDGLDDPKRLAIETHDGARISYGDLIARAGQMANVLVARGVKPGDRVAVQVEKSVANIVLYLATVRAGAVYLPLNTAYTLNELDYFIGDAEPSLVVCDPSKAEGLAPIAAKVKAKVETLGPDGKGSLTDAADKASGEFATVPRTSDDLAAILYTSGTTGRSKGAMLTHDNLASNSLSLVGYWRFTDKDVLIHALPIYHTHGLFVATNVTLFARASMIFLPKLDPDLIIKLMARATVLMGVPTFYTRLLQNPALSRETTKHMRLFISGSAPLLAETHREWSARTGHAVLERYGMTETNMNTSNPYDGERVPGAVGFPLPGVSVRVTDPETAKELPREEIGMIEVKGPNVFRGYWRMPEKTKAEFRPDGFFITGDLGKIDAKGYVHILGRGKDLVISGGFNVYPKEIESEIDAMPGVVESAVIGVPHADFGEGVTAVLVCNKGAEVSEASVLKALDGRLAKFKMPKRVFVVDELPRNTMGKVQKNILRETYKDIYAKK</sequence>
<dbReference type="NCBIfam" id="NF005702">
    <property type="entry name" value="PRK07514.1"/>
    <property type="match status" value="1"/>
</dbReference>
<evidence type="ECO:0000313" key="4">
    <source>
        <dbReference type="EMBL" id="RXH41017.1"/>
    </source>
</evidence>
<dbReference type="InterPro" id="IPR045851">
    <property type="entry name" value="AMP-bd_C_sf"/>
</dbReference>
<dbReference type="CDD" id="cd05941">
    <property type="entry name" value="MCS"/>
    <property type="match status" value="1"/>
</dbReference>
<dbReference type="SUPFAM" id="SSF56801">
    <property type="entry name" value="Acetyl-CoA synthetase-like"/>
    <property type="match status" value="1"/>
</dbReference>
<accession>A0A4Q0SN02</accession>
<evidence type="ECO:0000256" key="1">
    <source>
        <dbReference type="ARBA" id="ARBA00006432"/>
    </source>
</evidence>
<dbReference type="InterPro" id="IPR020845">
    <property type="entry name" value="AMP-binding_CS"/>
</dbReference>
<dbReference type="PANTHER" id="PTHR43201:SF8">
    <property type="entry name" value="ACYL-COA SYNTHETASE FAMILY MEMBER 3"/>
    <property type="match status" value="1"/>
</dbReference>
<proteinExistence type="inferred from homology"/>
<protein>
    <submittedName>
        <fullName evidence="4">Malonyl-CoA synthase</fullName>
    </submittedName>
</protein>
<comment type="similarity">
    <text evidence="1">Belongs to the ATP-dependent AMP-binding enzyme family.</text>
</comment>
<reference evidence="4 5" key="1">
    <citation type="submission" date="2015-04" db="EMBL/GenBank/DDBJ databases">
        <title>Comparative genomics of rhizobia nodulating Arachis hypogaea in China.</title>
        <authorList>
            <person name="Li Y."/>
        </authorList>
    </citation>
    <scope>NUCLEOTIDE SEQUENCE [LARGE SCALE GENOMIC DNA]</scope>
    <source>
        <strain evidence="4 5">CCBAU 51787</strain>
    </source>
</reference>
<dbReference type="InterPro" id="IPR000873">
    <property type="entry name" value="AMP-dep_synth/lig_dom"/>
</dbReference>
<evidence type="ECO:0000313" key="5">
    <source>
        <dbReference type="Proteomes" id="UP000290565"/>
    </source>
</evidence>
<feature type="domain" description="AMP-binding enzyme C-terminal" evidence="3">
    <location>
        <begin position="417"/>
        <end position="492"/>
    </location>
</feature>
<dbReference type="Gene3D" id="3.30.300.30">
    <property type="match status" value="1"/>
</dbReference>
<dbReference type="GO" id="GO:0031956">
    <property type="term" value="F:medium-chain fatty acid-CoA ligase activity"/>
    <property type="evidence" value="ECO:0007669"/>
    <property type="project" value="TreeGrafter"/>
</dbReference>
<dbReference type="InterPro" id="IPR025110">
    <property type="entry name" value="AMP-bd_C"/>
</dbReference>